<dbReference type="Proteomes" id="UP001153069">
    <property type="component" value="Unassembled WGS sequence"/>
</dbReference>
<dbReference type="InterPro" id="IPR020103">
    <property type="entry name" value="PsdUridine_synth_cat_dom_sf"/>
</dbReference>
<comment type="caution">
    <text evidence="4">The sequence shown here is derived from an EMBL/GenBank/DDBJ whole genome shotgun (WGS) entry which is preliminary data.</text>
</comment>
<dbReference type="Gene3D" id="3.30.70.1560">
    <property type="entry name" value="Alpha-L RNA-binding motif"/>
    <property type="match status" value="1"/>
</dbReference>
<dbReference type="Gene3D" id="3.30.70.580">
    <property type="entry name" value="Pseudouridine synthase I, catalytic domain, N-terminal subdomain"/>
    <property type="match status" value="1"/>
</dbReference>
<reference evidence="4" key="1">
    <citation type="submission" date="2020-06" db="EMBL/GenBank/DDBJ databases">
        <authorList>
            <consortium name="Plant Systems Biology data submission"/>
        </authorList>
    </citation>
    <scope>NUCLEOTIDE SEQUENCE</scope>
    <source>
        <strain evidence="4">D6</strain>
    </source>
</reference>
<dbReference type="PANTHER" id="PTHR47683:SF2">
    <property type="entry name" value="RNA-BINDING S4 DOMAIN-CONTAINING PROTEIN"/>
    <property type="match status" value="1"/>
</dbReference>
<dbReference type="OrthoDB" id="440619at2759"/>
<feature type="domain" description="Pseudouridine synthase RsuA/RluA-like" evidence="3">
    <location>
        <begin position="119"/>
        <end position="304"/>
    </location>
</feature>
<dbReference type="InterPro" id="IPR042092">
    <property type="entry name" value="PsdUridine_s_RsuA/RluB/E/F_cat"/>
</dbReference>
<evidence type="ECO:0000313" key="5">
    <source>
        <dbReference type="Proteomes" id="UP001153069"/>
    </source>
</evidence>
<comment type="similarity">
    <text evidence="1">Belongs to the pseudouridine synthase RsuA family.</text>
</comment>
<dbReference type="EMBL" id="CAICTM010000798">
    <property type="protein sequence ID" value="CAB9516677.1"/>
    <property type="molecule type" value="Genomic_DNA"/>
</dbReference>
<dbReference type="InterPro" id="IPR000748">
    <property type="entry name" value="PsdUridine_synth_RsuA/RluB/E/F"/>
</dbReference>
<dbReference type="InterPro" id="IPR006145">
    <property type="entry name" value="PsdUridine_synth_RsuA/RluA"/>
</dbReference>
<dbReference type="NCBIfam" id="TIGR00093">
    <property type="entry name" value="pseudouridine synthase"/>
    <property type="match status" value="1"/>
</dbReference>
<dbReference type="AlphaFoldDB" id="A0A9N8E8U4"/>
<protein>
    <submittedName>
        <fullName evidence="4">Ribosomal small subunit pseudouridine synthase A</fullName>
    </submittedName>
</protein>
<sequence>MTKKKKKSKKKKKIELFRADRVLANRSGKTRAECFKLLRKNAISILEDDSLDDSIIAIVDDDHSKPQQDDPTSNRLRRVVVQDPSILRQIKGPKEKIPMNCRMLINQKFEVPNLPPLLTVYHKPKWMLSTMGIDAKGRRNLQDLSFAFSERMHPVGRLDYDSEGLLLFSSSGKLTQSLLHPKHDKEKEYRCIVTGVVQDDVLQARLAEGVELADVSSSTASKQQQDGNSKPTFTTRAHLLEVQHCTPDTVAPYLEGIKKSLPPEYNQTDLNLRGYMDVFDATQLSEIRLVVTEGKHRMVRRLLATCGHSVVSLKRERIGAIELGDLPVGAFRNLNPTEEEWAHHTLEGKSTE</sequence>
<dbReference type="GO" id="GO:0006364">
    <property type="term" value="P:rRNA processing"/>
    <property type="evidence" value="ECO:0007669"/>
    <property type="project" value="UniProtKB-ARBA"/>
</dbReference>
<name>A0A9N8E8U4_9STRA</name>
<evidence type="ECO:0000256" key="1">
    <source>
        <dbReference type="ARBA" id="ARBA00008348"/>
    </source>
</evidence>
<dbReference type="InterPro" id="IPR020094">
    <property type="entry name" value="TruA/RsuA/RluB/E/F_N"/>
</dbReference>
<dbReference type="GO" id="GO:0003723">
    <property type="term" value="F:RNA binding"/>
    <property type="evidence" value="ECO:0007669"/>
    <property type="project" value="InterPro"/>
</dbReference>
<evidence type="ECO:0000313" key="4">
    <source>
        <dbReference type="EMBL" id="CAB9516677.1"/>
    </source>
</evidence>
<keyword evidence="2" id="KW-0413">Isomerase</keyword>
<dbReference type="InterPro" id="IPR018496">
    <property type="entry name" value="PsdUridine_synth_RsuA/RluB_CS"/>
</dbReference>
<accession>A0A9N8E8U4</accession>
<proteinExistence type="inferred from homology"/>
<gene>
    <name evidence="4" type="ORF">SEMRO_799_G204190.1</name>
</gene>
<dbReference type="SUPFAM" id="SSF55120">
    <property type="entry name" value="Pseudouridine synthase"/>
    <property type="match status" value="1"/>
</dbReference>
<dbReference type="Pfam" id="PF00849">
    <property type="entry name" value="PseudoU_synth_2"/>
    <property type="match status" value="1"/>
</dbReference>
<organism evidence="4 5">
    <name type="scientific">Seminavis robusta</name>
    <dbReference type="NCBI Taxonomy" id="568900"/>
    <lineage>
        <taxon>Eukaryota</taxon>
        <taxon>Sar</taxon>
        <taxon>Stramenopiles</taxon>
        <taxon>Ochrophyta</taxon>
        <taxon>Bacillariophyta</taxon>
        <taxon>Bacillariophyceae</taxon>
        <taxon>Bacillariophycidae</taxon>
        <taxon>Naviculales</taxon>
        <taxon>Naviculaceae</taxon>
        <taxon>Seminavis</taxon>
    </lineage>
</organism>
<evidence type="ECO:0000256" key="2">
    <source>
        <dbReference type="ARBA" id="ARBA00023235"/>
    </source>
</evidence>
<evidence type="ECO:0000259" key="3">
    <source>
        <dbReference type="Pfam" id="PF00849"/>
    </source>
</evidence>
<dbReference type="InterPro" id="IPR050343">
    <property type="entry name" value="RsuA_PseudoU_synthase"/>
</dbReference>
<dbReference type="GO" id="GO:0001522">
    <property type="term" value="P:pseudouridine synthesis"/>
    <property type="evidence" value="ECO:0007669"/>
    <property type="project" value="InterPro"/>
</dbReference>
<dbReference type="GO" id="GO:0009982">
    <property type="term" value="F:pseudouridine synthase activity"/>
    <property type="evidence" value="ECO:0007669"/>
    <property type="project" value="InterPro"/>
</dbReference>
<dbReference type="PANTHER" id="PTHR47683">
    <property type="entry name" value="PSEUDOURIDINE SYNTHASE FAMILY PROTEIN-RELATED"/>
    <property type="match status" value="1"/>
</dbReference>
<keyword evidence="5" id="KW-1185">Reference proteome</keyword>
<dbReference type="PROSITE" id="PS01149">
    <property type="entry name" value="PSI_RSU"/>
    <property type="match status" value="1"/>
</dbReference>